<dbReference type="InterPro" id="IPR028088">
    <property type="entry name" value="Spt6_HTH_DNA-bd_dom"/>
</dbReference>
<dbReference type="SUPFAM" id="SSF50249">
    <property type="entry name" value="Nucleic acid-binding proteins"/>
    <property type="match status" value="1"/>
</dbReference>
<dbReference type="SUPFAM" id="SSF53098">
    <property type="entry name" value="Ribonuclease H-like"/>
    <property type="match status" value="1"/>
</dbReference>
<comment type="function">
    <text evidence="9">Histone H3-H4 chaperone that plays a role in maintenance of chromatin structure during RNA polymerase II transcription elongation thereby repressing transcription initiation from cryptic promoters. Mediates the reassembly of nucleosomes onto the promoters of at least a selected set of genes during repression; the nucleosome reassembly is essential for transcriptional repression. Essential for viability.</text>
</comment>
<evidence type="ECO:0000256" key="4">
    <source>
        <dbReference type="ARBA" id="ARBA00020248"/>
    </source>
</evidence>
<feature type="compositionally biased region" description="Acidic residues" evidence="12">
    <location>
        <begin position="63"/>
        <end position="72"/>
    </location>
</feature>
<dbReference type="InterPro" id="IPR000980">
    <property type="entry name" value="SH2"/>
</dbReference>
<dbReference type="InterPro" id="IPR017072">
    <property type="entry name" value="TF_Spt6"/>
</dbReference>
<dbReference type="CDD" id="cd09918">
    <property type="entry name" value="SH2_Nterm_SPT6_like"/>
    <property type="match status" value="1"/>
</dbReference>
<accession>A0A1X2HDJ0</accession>
<dbReference type="PROSITE" id="PS50126">
    <property type="entry name" value="S1"/>
    <property type="match status" value="1"/>
</dbReference>
<keyword evidence="7 10" id="KW-0804">Transcription</keyword>
<dbReference type="FunCoup" id="A0A1X2HDJ0">
    <property type="interactions" value="916"/>
</dbReference>
<feature type="compositionally biased region" description="Acidic residues" evidence="12">
    <location>
        <begin position="40"/>
        <end position="53"/>
    </location>
</feature>
<evidence type="ECO:0000256" key="1">
    <source>
        <dbReference type="ARBA" id="ARBA00004123"/>
    </source>
</evidence>
<dbReference type="Proteomes" id="UP000242180">
    <property type="component" value="Unassembled WGS sequence"/>
</dbReference>
<dbReference type="Pfam" id="PF14641">
    <property type="entry name" value="HTH_44"/>
    <property type="match status" value="1"/>
</dbReference>
<dbReference type="GO" id="GO:0008023">
    <property type="term" value="C:transcription elongation factor complex"/>
    <property type="evidence" value="ECO:0007669"/>
    <property type="project" value="TreeGrafter"/>
</dbReference>
<feature type="domain" description="SH2" evidence="13">
    <location>
        <begin position="1180"/>
        <end position="1275"/>
    </location>
</feature>
<evidence type="ECO:0000256" key="5">
    <source>
        <dbReference type="ARBA" id="ARBA00022454"/>
    </source>
</evidence>
<organism evidence="15 16">
    <name type="scientific">Syncephalastrum racemosum</name>
    <name type="common">Filamentous fungus</name>
    <dbReference type="NCBI Taxonomy" id="13706"/>
    <lineage>
        <taxon>Eukaryota</taxon>
        <taxon>Fungi</taxon>
        <taxon>Fungi incertae sedis</taxon>
        <taxon>Mucoromycota</taxon>
        <taxon>Mucoromycotina</taxon>
        <taxon>Mucoromycetes</taxon>
        <taxon>Mucorales</taxon>
        <taxon>Syncephalastraceae</taxon>
        <taxon>Syncephalastrum</taxon>
    </lineage>
</organism>
<gene>
    <name evidence="15" type="ORF">BCR43DRAFT_474113</name>
</gene>
<dbReference type="PROSITE" id="PS50001">
    <property type="entry name" value="SH2"/>
    <property type="match status" value="1"/>
</dbReference>
<evidence type="ECO:0000256" key="7">
    <source>
        <dbReference type="ARBA" id="ARBA00023163"/>
    </source>
</evidence>
<evidence type="ECO:0000256" key="10">
    <source>
        <dbReference type="PIRNR" id="PIRNR036947"/>
    </source>
</evidence>
<comment type="caution">
    <text evidence="15">The sequence shown here is derived from an EMBL/GenBank/DDBJ whole genome shotgun (WGS) entry which is preliminary data.</text>
</comment>
<dbReference type="Gene3D" id="3.30.505.10">
    <property type="entry name" value="SH2 domain"/>
    <property type="match status" value="2"/>
</dbReference>
<dbReference type="SUPFAM" id="SSF158832">
    <property type="entry name" value="Tex N-terminal region-like"/>
    <property type="match status" value="1"/>
</dbReference>
<dbReference type="FunFam" id="1.10.10.2740:FF:000002">
    <property type="entry name" value="Transcription elongation factor Spt6"/>
    <property type="match status" value="1"/>
</dbReference>
<dbReference type="GO" id="GO:0034728">
    <property type="term" value="P:nucleosome organization"/>
    <property type="evidence" value="ECO:0007669"/>
    <property type="project" value="TreeGrafter"/>
</dbReference>
<comment type="function">
    <text evidence="10">Plays a role in maintenance of chromatin structure during RNA polymerase II transcription elongation thereby repressing transcription initiation from cryptic promoters. Mediates the reassembly of nucleosomes onto the promoters of at least a selected set of genes during repression; the nucleosome reassembly is essential for transcriptional repression.</text>
</comment>
<dbReference type="InterPro" id="IPR003029">
    <property type="entry name" value="S1_domain"/>
</dbReference>
<dbReference type="Gene3D" id="2.40.50.140">
    <property type="entry name" value="Nucleic acid-binding proteins"/>
    <property type="match status" value="1"/>
</dbReference>
<protein>
    <recommendedName>
        <fullName evidence="4 10">Transcription elongation factor Spt6</fullName>
    </recommendedName>
</protein>
<dbReference type="Pfam" id="PF14632">
    <property type="entry name" value="SPT6_acidic"/>
    <property type="match status" value="1"/>
</dbReference>
<dbReference type="Gene3D" id="1.10.10.650">
    <property type="entry name" value="RuvA domain 2-like"/>
    <property type="match status" value="1"/>
</dbReference>
<evidence type="ECO:0000256" key="12">
    <source>
        <dbReference type="SAM" id="MobiDB-lite"/>
    </source>
</evidence>
<dbReference type="InterPro" id="IPR042066">
    <property type="entry name" value="Spt6_death-like"/>
</dbReference>
<dbReference type="GO" id="GO:0003677">
    <property type="term" value="F:DNA binding"/>
    <property type="evidence" value="ECO:0007669"/>
    <property type="project" value="InterPro"/>
</dbReference>
<feature type="region of interest" description="Disordered" evidence="12">
    <location>
        <begin position="1360"/>
        <end position="1387"/>
    </location>
</feature>
<dbReference type="InterPro" id="IPR035019">
    <property type="entry name" value="Spt6_SH2_N"/>
</dbReference>
<dbReference type="SUPFAM" id="SSF55550">
    <property type="entry name" value="SH2 domain"/>
    <property type="match status" value="1"/>
</dbReference>
<dbReference type="SMART" id="SM00252">
    <property type="entry name" value="SH2"/>
    <property type="match status" value="1"/>
</dbReference>
<dbReference type="InterPro" id="IPR012340">
    <property type="entry name" value="NA-bd_OB-fold"/>
</dbReference>
<reference evidence="15 16" key="1">
    <citation type="submission" date="2016-07" db="EMBL/GenBank/DDBJ databases">
        <title>Pervasive Adenine N6-methylation of Active Genes in Fungi.</title>
        <authorList>
            <consortium name="DOE Joint Genome Institute"/>
            <person name="Mondo S.J."/>
            <person name="Dannebaum R.O."/>
            <person name="Kuo R.C."/>
            <person name="Labutti K."/>
            <person name="Haridas S."/>
            <person name="Kuo A."/>
            <person name="Salamov A."/>
            <person name="Ahrendt S.R."/>
            <person name="Lipzen A."/>
            <person name="Sullivan W."/>
            <person name="Andreopoulos W.B."/>
            <person name="Clum A."/>
            <person name="Lindquist E."/>
            <person name="Daum C."/>
            <person name="Ramamoorthy G.K."/>
            <person name="Gryganskyi A."/>
            <person name="Culley D."/>
            <person name="Magnuson J.K."/>
            <person name="James T.Y."/>
            <person name="O'Malley M.A."/>
            <person name="Stajich J.E."/>
            <person name="Spatafora J.W."/>
            <person name="Visel A."/>
            <person name="Grigoriev I.V."/>
        </authorList>
    </citation>
    <scope>NUCLEOTIDE SEQUENCE [LARGE SCALE GENOMIC DNA]</scope>
    <source>
        <strain evidence="15 16">NRRL 2496</strain>
    </source>
</reference>
<name>A0A1X2HDJ0_SYNRA</name>
<evidence type="ECO:0000256" key="2">
    <source>
        <dbReference type="ARBA" id="ARBA00004286"/>
    </source>
</evidence>
<dbReference type="InterPro" id="IPR055179">
    <property type="entry name" value="Tex-like_central_region"/>
</dbReference>
<dbReference type="Pfam" id="PF14633">
    <property type="entry name" value="SH2_2"/>
    <property type="match status" value="1"/>
</dbReference>
<evidence type="ECO:0000313" key="16">
    <source>
        <dbReference type="Proteomes" id="UP000242180"/>
    </source>
</evidence>
<keyword evidence="8 10" id="KW-0539">Nucleus</keyword>
<dbReference type="PANTHER" id="PTHR10145:SF6">
    <property type="entry name" value="TRANSCRIPTION ELONGATION FACTOR SPT6"/>
    <property type="match status" value="1"/>
</dbReference>
<dbReference type="STRING" id="13706.A0A1X2HDJ0"/>
<evidence type="ECO:0000256" key="8">
    <source>
        <dbReference type="ARBA" id="ARBA00023242"/>
    </source>
</evidence>
<dbReference type="Gene3D" id="1.10.3500.10">
    <property type="entry name" value="Tex N-terminal region-like"/>
    <property type="match status" value="1"/>
</dbReference>
<evidence type="ECO:0000256" key="9">
    <source>
        <dbReference type="ARBA" id="ARBA00093389"/>
    </source>
</evidence>
<dbReference type="InterPro" id="IPR036860">
    <property type="entry name" value="SH2_dom_sf"/>
</dbReference>
<dbReference type="Pfam" id="PF14635">
    <property type="entry name" value="HHH_7"/>
    <property type="match status" value="1"/>
</dbReference>
<feature type="compositionally biased region" description="Basic residues" evidence="12">
    <location>
        <begin position="1165"/>
        <end position="1174"/>
    </location>
</feature>
<dbReference type="InterPro" id="IPR035420">
    <property type="entry name" value="Spt6_SH2"/>
</dbReference>
<keyword evidence="16" id="KW-1185">Reference proteome</keyword>
<dbReference type="Pfam" id="PF22706">
    <property type="entry name" value="Tex_central_region"/>
    <property type="match status" value="1"/>
</dbReference>
<dbReference type="OMA" id="GYFYLCF"/>
<dbReference type="Pfam" id="PF14639">
    <property type="entry name" value="YqgF"/>
    <property type="match status" value="1"/>
</dbReference>
<dbReference type="GO" id="GO:0140673">
    <property type="term" value="P:transcription elongation-coupled chromatin remodeling"/>
    <property type="evidence" value="ECO:0007669"/>
    <property type="project" value="EnsemblFungi"/>
</dbReference>
<dbReference type="InterPro" id="IPR028083">
    <property type="entry name" value="Spt6_acidic_N_dom"/>
</dbReference>
<sequence length="1387" mass="159240">MDDTDVDFFDSRPDEERDSQNGRSDDEGEHVGYGHGSEGGSDEDEEEEEEDEEEARKVAEGFIVEDDDEADSDGSQKVSVRRRKRRKHVESDEELDEEDLDLLEENTGLKLQREPKFKRLKRGRQEITPSTIQRRQEDIFSDEELEAAPAHEAFDEDEAQYEAAPTYRGRHTYEDDMNDFIAEEDEEEGYDDDMGDRYVQEAPRRGRVAKGMADILPQGLSEDVLADMYDIFGDGMDYEEAMYDEPALEEEGARETQLADVFEPSELKERLLTDEDELIRSRDIPERLQLRYAGLGKKFGGVTHEDIEEEALWVAYELATLKNMTQPKENFMTAVKHVVGFVAKDYLEVPHIADHRRDYFSDFDSVTGATKDILTVDDLWMIYDLDFKYQTFMGRKKAFRDFLSRCVISDDYIEGLLERAHKVEELNDFTDYINLRYASNVSALQKQTRGPKRPSSKSMYEISLKTKVKDFIPRFTIGAHQFGSNYSDQNKRYFPDDPAENPEALAQEYTSDAFPTAERLLRAAKAVIGQEIANDPQVRRAMRRDWEYAAVVNVKPTAKGFNDIDDLHPMHPFKFLHEKPIREFKNGQFLHILKGEEEGLLTVHIVMPNQERWMETLAEYYTSDGYSDSATAWNEHRKEALGVALKNYLMPNMAKYMREKLRLESQEVVCHQAFRSLQGKVDVGPFRGPDASRYKDGVPRVAAVSSGNGEHGDPVVAVYLDDDGRVEDRLELPNIKEERYCTRMIEFLRANQPNVVGVAGFNANARHLLKRMQELLEQINHQPRLDLVAVDDEAARLYKNSKRAQLEFDGYSEVMRYCISLARRLQCPVLEYTGLGRDLLAIQHHQLQHLVPEDMLLSALERALIHTVNNLGLDINAAVQSPYLATALQYIAGFGPRKAQTLLKKLETRGELESRAALVTRGLTPATIFMNCASFLRIRDIDGMDILDDTRVHPQDYDLARKMAGDALEIEEEEMDDYDSKVAIVTRVVKEYPEKLNDLILDDYGLMLQMQYKTSKRQILELIKNELQGPFHDRRHRYVRPTIDETFTMMTGETPATLREGFIVPVKVTGLRAKMAHCVLDSGLEGIIFIDQASDQRINRIDDALQKGSTINALVLRIDKDKFVVELSSKQSMTKPDSDIQLRKLPDDPYYDVEGEAQELSRQGAQRKKRERSKRHINHPMFQQLNFKEAEDYLASRARGDYVIRPSSRGPSHIAITWKVDEDVYQHVDVVELRNPNEPVRYQVGDAVFDDLDQVIVMHVESIAHKADDLMQHPKFRSGGLHALNSHLTSLTMANPRQSAYGFCQSERPGYFELGFKLNSRAPPAHWAIKVLPNGYRLRDTSYPGLADLINGFKRLQTAEANKRRQAPPPPQHHHHHHSSSYYHSRR</sequence>
<dbReference type="PANTHER" id="PTHR10145">
    <property type="entry name" value="TRANSCRIPTION ELONGATION FACTOR SPT6"/>
    <property type="match status" value="1"/>
</dbReference>
<dbReference type="EMBL" id="MCGN01000005">
    <property type="protein sequence ID" value="ORY96396.1"/>
    <property type="molecule type" value="Genomic_DNA"/>
</dbReference>
<dbReference type="GO" id="GO:0042393">
    <property type="term" value="F:histone binding"/>
    <property type="evidence" value="ECO:0007669"/>
    <property type="project" value="TreeGrafter"/>
</dbReference>
<feature type="compositionally biased region" description="Basic and acidic residues" evidence="12">
    <location>
        <begin position="9"/>
        <end position="32"/>
    </location>
</feature>
<dbReference type="SMART" id="SM00316">
    <property type="entry name" value="S1"/>
    <property type="match status" value="1"/>
</dbReference>
<dbReference type="PIRSF" id="PIRSF036947">
    <property type="entry name" value="Spt6"/>
    <property type="match status" value="1"/>
</dbReference>
<dbReference type="InterPro" id="IPR028231">
    <property type="entry name" value="Spt6_YqgF"/>
</dbReference>
<dbReference type="Gene3D" id="1.10.150.850">
    <property type="entry name" value="Spt6, helix-hairpin-helix domain"/>
    <property type="match status" value="1"/>
</dbReference>
<dbReference type="Gene3D" id="3.30.420.140">
    <property type="entry name" value="YqgF/RNase H-like domain"/>
    <property type="match status" value="1"/>
</dbReference>
<evidence type="ECO:0000313" key="15">
    <source>
        <dbReference type="EMBL" id="ORY96396.1"/>
    </source>
</evidence>
<evidence type="ECO:0000256" key="3">
    <source>
        <dbReference type="ARBA" id="ARBA00009253"/>
    </source>
</evidence>
<dbReference type="InterPro" id="IPR012337">
    <property type="entry name" value="RNaseH-like_sf"/>
</dbReference>
<dbReference type="InterPro" id="IPR035018">
    <property type="entry name" value="Spt6_SH2_C"/>
</dbReference>
<comment type="subcellular location">
    <subcellularLocation>
        <location evidence="2">Chromosome</location>
    </subcellularLocation>
    <subcellularLocation>
        <location evidence="1 10">Nucleus</location>
    </subcellularLocation>
</comment>
<keyword evidence="6 11" id="KW-0727">SH2 domain</keyword>
<dbReference type="InterPro" id="IPR037027">
    <property type="entry name" value="YqgF/RNaseH-like_dom_sf"/>
</dbReference>
<dbReference type="CDD" id="cd09928">
    <property type="entry name" value="SH2_Cterm_SPT6_like"/>
    <property type="match status" value="1"/>
</dbReference>
<dbReference type="InterPro" id="IPR049540">
    <property type="entry name" value="Spt6-like_S1"/>
</dbReference>
<dbReference type="InterPro" id="IPR032706">
    <property type="entry name" value="Spt6_HHH"/>
</dbReference>
<feature type="compositionally biased region" description="Basic residues" evidence="12">
    <location>
        <begin position="1372"/>
        <end position="1387"/>
    </location>
</feature>
<evidence type="ECO:0000256" key="6">
    <source>
        <dbReference type="ARBA" id="ARBA00022999"/>
    </source>
</evidence>
<dbReference type="SUPFAM" id="SSF47781">
    <property type="entry name" value="RuvA domain 2-like"/>
    <property type="match status" value="1"/>
</dbReference>
<evidence type="ECO:0000256" key="11">
    <source>
        <dbReference type="PROSITE-ProRule" id="PRU00191"/>
    </source>
</evidence>
<keyword evidence="5" id="KW-0158">Chromosome</keyword>
<dbReference type="InParanoid" id="A0A1X2HDJ0"/>
<evidence type="ECO:0000259" key="14">
    <source>
        <dbReference type="PROSITE" id="PS50126"/>
    </source>
</evidence>
<dbReference type="InterPro" id="IPR010994">
    <property type="entry name" value="RuvA_2-like"/>
</dbReference>
<dbReference type="Pfam" id="PF21710">
    <property type="entry name" value="Spt6_S1"/>
    <property type="match status" value="1"/>
</dbReference>
<evidence type="ECO:0000259" key="13">
    <source>
        <dbReference type="PROSITE" id="PS50001"/>
    </source>
</evidence>
<feature type="region of interest" description="Disordered" evidence="12">
    <location>
        <begin position="1155"/>
        <end position="1174"/>
    </location>
</feature>
<feature type="region of interest" description="Disordered" evidence="12">
    <location>
        <begin position="1"/>
        <end position="98"/>
    </location>
</feature>
<dbReference type="InterPro" id="IPR023319">
    <property type="entry name" value="Tex-like_HTH_dom_sf"/>
</dbReference>
<feature type="region of interest" description="Disordered" evidence="12">
    <location>
        <begin position="120"/>
        <end position="139"/>
    </location>
</feature>
<comment type="similarity">
    <text evidence="3 10">Belongs to the SPT6 family.</text>
</comment>
<proteinExistence type="inferred from homology"/>
<dbReference type="GO" id="GO:0005721">
    <property type="term" value="C:pericentric heterochromatin"/>
    <property type="evidence" value="ECO:0007669"/>
    <property type="project" value="EnsemblFungi"/>
</dbReference>
<dbReference type="Gene3D" id="1.10.10.2740">
    <property type="entry name" value="Spt6, Death-like domain"/>
    <property type="match status" value="1"/>
</dbReference>
<feature type="domain" description="S1 motif" evidence="14">
    <location>
        <begin position="1056"/>
        <end position="1130"/>
    </location>
</feature>
<dbReference type="OrthoDB" id="995477at2759"/>
<dbReference type="GO" id="GO:0031491">
    <property type="term" value="F:nucleosome binding"/>
    <property type="evidence" value="ECO:0007669"/>
    <property type="project" value="TreeGrafter"/>
</dbReference>
<dbReference type="InterPro" id="IPR023323">
    <property type="entry name" value="Tex-like_dom_sf"/>
</dbReference>
<feature type="compositionally biased region" description="Basic residues" evidence="12">
    <location>
        <begin position="79"/>
        <end position="88"/>
    </location>
</feature>